<evidence type="ECO:0000313" key="7">
    <source>
        <dbReference type="EMBL" id="AXK35453.1"/>
    </source>
</evidence>
<dbReference type="GO" id="GO:0140359">
    <property type="term" value="F:ABC-type transporter activity"/>
    <property type="evidence" value="ECO:0007669"/>
    <property type="project" value="InterPro"/>
</dbReference>
<accession>A0A345XUY7</accession>
<name>A0A345XUY7_9ACTN</name>
<proteinExistence type="predicted"/>
<gene>
    <name evidence="7" type="ORF">DVA86_25180</name>
</gene>
<organism evidence="7 8">
    <name type="scientific">Streptomyces armeniacus</name>
    <dbReference type="NCBI Taxonomy" id="83291"/>
    <lineage>
        <taxon>Bacteria</taxon>
        <taxon>Bacillati</taxon>
        <taxon>Actinomycetota</taxon>
        <taxon>Actinomycetes</taxon>
        <taxon>Kitasatosporales</taxon>
        <taxon>Streptomycetaceae</taxon>
        <taxon>Streptomyces</taxon>
    </lineage>
</organism>
<evidence type="ECO:0000256" key="5">
    <source>
        <dbReference type="SAM" id="Phobius"/>
    </source>
</evidence>
<feature type="transmembrane region" description="Helical" evidence="5">
    <location>
        <begin position="17"/>
        <end position="37"/>
    </location>
</feature>
<keyword evidence="8" id="KW-1185">Reference proteome</keyword>
<protein>
    <submittedName>
        <fullName evidence="7">ABC transporter permease</fullName>
    </submittedName>
</protein>
<keyword evidence="2 5" id="KW-0812">Transmembrane</keyword>
<feature type="transmembrane region" description="Helical" evidence="5">
    <location>
        <begin position="159"/>
        <end position="178"/>
    </location>
</feature>
<dbReference type="AlphaFoldDB" id="A0A345XUY7"/>
<feature type="transmembrane region" description="Helical" evidence="5">
    <location>
        <begin position="184"/>
        <end position="206"/>
    </location>
</feature>
<keyword evidence="3 5" id="KW-1133">Transmembrane helix</keyword>
<evidence type="ECO:0000256" key="2">
    <source>
        <dbReference type="ARBA" id="ARBA00022692"/>
    </source>
</evidence>
<keyword evidence="4 5" id="KW-0472">Membrane</keyword>
<reference evidence="7 8" key="1">
    <citation type="submission" date="2018-07" db="EMBL/GenBank/DDBJ databases">
        <title>Draft genome of the type strain Streptomyces armeniacus ATCC 15676.</title>
        <authorList>
            <person name="Labana P."/>
            <person name="Gosse J.T."/>
            <person name="Boddy C.N."/>
        </authorList>
    </citation>
    <scope>NUCLEOTIDE SEQUENCE [LARGE SCALE GENOMIC DNA]</scope>
    <source>
        <strain evidence="7 8">ATCC 15676</strain>
    </source>
</reference>
<evidence type="ECO:0000256" key="4">
    <source>
        <dbReference type="ARBA" id="ARBA00023136"/>
    </source>
</evidence>
<dbReference type="KEGG" id="sarm:DVA86_25180"/>
<feature type="domain" description="ABC-2 type transporter transmembrane" evidence="6">
    <location>
        <begin position="19"/>
        <end position="134"/>
    </location>
</feature>
<evidence type="ECO:0000259" key="6">
    <source>
        <dbReference type="Pfam" id="PF12698"/>
    </source>
</evidence>
<comment type="subcellular location">
    <subcellularLocation>
        <location evidence="1">Membrane</location>
        <topology evidence="1">Multi-pass membrane protein</topology>
    </subcellularLocation>
</comment>
<feature type="transmembrane region" description="Helical" evidence="5">
    <location>
        <begin position="218"/>
        <end position="251"/>
    </location>
</feature>
<dbReference type="EMBL" id="CP031320">
    <property type="protein sequence ID" value="AXK35453.1"/>
    <property type="molecule type" value="Genomic_DNA"/>
</dbReference>
<dbReference type="Pfam" id="PF12698">
    <property type="entry name" value="ABC2_membrane_3"/>
    <property type="match status" value="1"/>
</dbReference>
<evidence type="ECO:0000256" key="1">
    <source>
        <dbReference type="ARBA" id="ARBA00004141"/>
    </source>
</evidence>
<dbReference type="Proteomes" id="UP000254425">
    <property type="component" value="Chromosome"/>
</dbReference>
<sequence length="342" mass="34415">MSAPPAPHGSPMSPGRALVAVLVLVPLIVSFALWAFVWPAARTAPREVPIGLAGPAAATAPVQDKLTRAGDSFDVHRYSDEAQARDAIEQRDVYGAIVVTPDGPKALTASAASPLVAQLLQTTVTQMAGGSAQSDAPPVSDVVATPQGDPRGTAFSTSALPLAIGGVAAGTLIFMLGLRGTRALVALVSAAALIGLVATTLTHSWLEVLGGNWWAEAGALSLSALALSSIVAGMAMFMGTAGIGIGALLAVMLGNPFSGVTSAPQMLPEPFGAIGQWLPPGAGGSLLRSVSFFDGNAMTQPALILSGWALAGLTLVAVNGWRNRTGAHSSSTSPEYVPASAA</sequence>
<evidence type="ECO:0000256" key="3">
    <source>
        <dbReference type="ARBA" id="ARBA00022989"/>
    </source>
</evidence>
<dbReference type="InterPro" id="IPR013525">
    <property type="entry name" value="ABC2_TM"/>
</dbReference>
<feature type="transmembrane region" description="Helical" evidence="5">
    <location>
        <begin position="302"/>
        <end position="321"/>
    </location>
</feature>
<evidence type="ECO:0000313" key="8">
    <source>
        <dbReference type="Proteomes" id="UP000254425"/>
    </source>
</evidence>
<dbReference type="GO" id="GO:0016020">
    <property type="term" value="C:membrane"/>
    <property type="evidence" value="ECO:0007669"/>
    <property type="project" value="UniProtKB-SubCell"/>
</dbReference>